<dbReference type="PANTHER" id="PTHR11177">
    <property type="entry name" value="CHITINASE"/>
    <property type="match status" value="1"/>
</dbReference>
<dbReference type="SUPFAM" id="SSF51445">
    <property type="entry name" value="(Trans)glycosidases"/>
    <property type="match status" value="1"/>
</dbReference>
<dbReference type="InterPro" id="IPR011583">
    <property type="entry name" value="Chitinase_II/V-like_cat"/>
</dbReference>
<dbReference type="Pfam" id="PF00704">
    <property type="entry name" value="Glyco_hydro_18"/>
    <property type="match status" value="1"/>
</dbReference>
<keyword evidence="2 7" id="KW-0378">Hydrolase</keyword>
<accession>A0A8H5C8M2</accession>
<keyword evidence="10" id="KW-0732">Signal</keyword>
<dbReference type="GO" id="GO:0000272">
    <property type="term" value="P:polysaccharide catabolic process"/>
    <property type="evidence" value="ECO:0007669"/>
    <property type="project" value="UniProtKB-KW"/>
</dbReference>
<dbReference type="PANTHER" id="PTHR11177:SF317">
    <property type="entry name" value="CHITINASE 12-RELATED"/>
    <property type="match status" value="1"/>
</dbReference>
<evidence type="ECO:0000256" key="8">
    <source>
        <dbReference type="RuleBase" id="RU004453"/>
    </source>
</evidence>
<evidence type="ECO:0000256" key="9">
    <source>
        <dbReference type="SAM" id="MobiDB-lite"/>
    </source>
</evidence>
<dbReference type="PROSITE" id="PS01095">
    <property type="entry name" value="GH18_1"/>
    <property type="match status" value="1"/>
</dbReference>
<evidence type="ECO:0000256" key="7">
    <source>
        <dbReference type="RuleBase" id="RU000489"/>
    </source>
</evidence>
<dbReference type="InterPro" id="IPR001223">
    <property type="entry name" value="Glyco_hydro18_cat"/>
</dbReference>
<feature type="region of interest" description="Disordered" evidence="9">
    <location>
        <begin position="434"/>
        <end position="530"/>
    </location>
</feature>
<keyword evidence="4" id="KW-0119">Carbohydrate metabolism</keyword>
<feature type="chain" id="PRO_5034167118" description="GH18 domain-containing protein" evidence="10">
    <location>
        <begin position="28"/>
        <end position="530"/>
    </location>
</feature>
<name>A0A8H5C8M2_9AGAR</name>
<feature type="signal peptide" evidence="10">
    <location>
        <begin position="1"/>
        <end position="27"/>
    </location>
</feature>
<feature type="compositionally biased region" description="Low complexity" evidence="9">
    <location>
        <begin position="437"/>
        <end position="467"/>
    </location>
</feature>
<keyword evidence="3" id="KW-0146">Chitin degradation</keyword>
<feature type="compositionally biased region" description="Polar residues" evidence="9">
    <location>
        <begin position="470"/>
        <end position="490"/>
    </location>
</feature>
<feature type="compositionally biased region" description="Gly residues" evidence="9">
    <location>
        <begin position="521"/>
        <end position="530"/>
    </location>
</feature>
<evidence type="ECO:0000256" key="2">
    <source>
        <dbReference type="ARBA" id="ARBA00022801"/>
    </source>
</evidence>
<dbReference type="InterPro" id="IPR017853">
    <property type="entry name" value="GH"/>
</dbReference>
<sequence length="530" mass="56170">MARLASLPLFYCALGTILAIVSFTVQAAPAATPQNGGSSTDHLEYVSAGWYPAWKSTEFPPSKISWDMYDMVTFAFALTTEDPSKLDLAGEDKTLTAFATEAKSRGVKSLLSVGGWTGSMYFSTHMATQKGRDTFRKAITDMVTQYKLDGIDFDWEHPNQKGACNAFAPQDTANFLSFLKDLKADPAGKDLILTAAASISPFFDANGVPSTNLAPFGEVFDYLAIMAYDIYGSWSPTTGPNAPLYSTCAGDKAVGSGESSVKAWTAAGFPIKKLLLGVAAYGHSWHVDTANAMKGNALNPYATFDATIKPLGEGETASTAYGVDKCGEQEGPSGIWDFNGLIDAGWLMSDGEASQSHAKYLFDDCSKTPFLYNETSQTMISYDNAESFAEKGKFIYDNKLGGFAVWHILGDSSDNILLDSIHKAIGYTVECMDEEPSTTTTPASTDDAATCTPVTKTTTSTTAPTEAQDAATSTSESSPIPTAESTSTADSPEATPTTDESPEATSTTEESPEATPTAGESVGGGEDGNY</sequence>
<evidence type="ECO:0000256" key="4">
    <source>
        <dbReference type="ARBA" id="ARBA00023277"/>
    </source>
</evidence>
<evidence type="ECO:0000256" key="10">
    <source>
        <dbReference type="SAM" id="SignalP"/>
    </source>
</evidence>
<evidence type="ECO:0000256" key="6">
    <source>
        <dbReference type="ARBA" id="ARBA00023326"/>
    </source>
</evidence>
<dbReference type="GO" id="GO:0006032">
    <property type="term" value="P:chitin catabolic process"/>
    <property type="evidence" value="ECO:0007669"/>
    <property type="project" value="UniProtKB-KW"/>
</dbReference>
<feature type="compositionally biased region" description="Low complexity" evidence="9">
    <location>
        <begin position="491"/>
        <end position="518"/>
    </location>
</feature>
<comment type="caution">
    <text evidence="12">The sequence shown here is derived from an EMBL/GenBank/DDBJ whole genome shotgun (WGS) entry which is preliminary data.</text>
</comment>
<dbReference type="InterPro" id="IPR029070">
    <property type="entry name" value="Chitinase_insertion_sf"/>
</dbReference>
<gene>
    <name evidence="12" type="ORF">D9611_006493</name>
</gene>
<evidence type="ECO:0000256" key="3">
    <source>
        <dbReference type="ARBA" id="ARBA00023024"/>
    </source>
</evidence>
<evidence type="ECO:0000313" key="12">
    <source>
        <dbReference type="EMBL" id="KAF5336571.1"/>
    </source>
</evidence>
<reference evidence="12 13" key="1">
    <citation type="journal article" date="2020" name="ISME J.">
        <title>Uncovering the hidden diversity of litter-decomposition mechanisms in mushroom-forming fungi.</title>
        <authorList>
            <person name="Floudas D."/>
            <person name="Bentzer J."/>
            <person name="Ahren D."/>
            <person name="Johansson T."/>
            <person name="Persson P."/>
            <person name="Tunlid A."/>
        </authorList>
    </citation>
    <scope>NUCLEOTIDE SEQUENCE [LARGE SCALE GENOMIC DNA]</scope>
    <source>
        <strain evidence="12 13">CBS 175.51</strain>
    </source>
</reference>
<evidence type="ECO:0000256" key="5">
    <source>
        <dbReference type="ARBA" id="ARBA00023295"/>
    </source>
</evidence>
<feature type="domain" description="GH18" evidence="11">
    <location>
        <begin position="45"/>
        <end position="428"/>
    </location>
</feature>
<keyword evidence="5 7" id="KW-0326">Glycosidase</keyword>
<evidence type="ECO:0000259" key="11">
    <source>
        <dbReference type="PROSITE" id="PS51910"/>
    </source>
</evidence>
<organism evidence="12 13">
    <name type="scientific">Ephemerocybe angulata</name>
    <dbReference type="NCBI Taxonomy" id="980116"/>
    <lineage>
        <taxon>Eukaryota</taxon>
        <taxon>Fungi</taxon>
        <taxon>Dikarya</taxon>
        <taxon>Basidiomycota</taxon>
        <taxon>Agaricomycotina</taxon>
        <taxon>Agaricomycetes</taxon>
        <taxon>Agaricomycetidae</taxon>
        <taxon>Agaricales</taxon>
        <taxon>Agaricineae</taxon>
        <taxon>Psathyrellaceae</taxon>
        <taxon>Ephemerocybe</taxon>
    </lineage>
</organism>
<dbReference type="Gene3D" id="3.10.50.10">
    <property type="match status" value="1"/>
</dbReference>
<evidence type="ECO:0000256" key="1">
    <source>
        <dbReference type="ARBA" id="ARBA00000822"/>
    </source>
</evidence>
<dbReference type="SMART" id="SM00636">
    <property type="entry name" value="Glyco_18"/>
    <property type="match status" value="1"/>
</dbReference>
<dbReference type="OrthoDB" id="73875at2759"/>
<evidence type="ECO:0000313" key="13">
    <source>
        <dbReference type="Proteomes" id="UP000541558"/>
    </source>
</evidence>
<dbReference type="GO" id="GO:0008843">
    <property type="term" value="F:endochitinase activity"/>
    <property type="evidence" value="ECO:0007669"/>
    <property type="project" value="UniProtKB-EC"/>
</dbReference>
<comment type="similarity">
    <text evidence="8">Belongs to the glycosyl hydrolase 18 family.</text>
</comment>
<dbReference type="Proteomes" id="UP000541558">
    <property type="component" value="Unassembled WGS sequence"/>
</dbReference>
<dbReference type="PROSITE" id="PS51910">
    <property type="entry name" value="GH18_2"/>
    <property type="match status" value="1"/>
</dbReference>
<keyword evidence="13" id="KW-1185">Reference proteome</keyword>
<dbReference type="SUPFAM" id="SSF54556">
    <property type="entry name" value="Chitinase insertion domain"/>
    <property type="match status" value="1"/>
</dbReference>
<protein>
    <recommendedName>
        <fullName evidence="11">GH18 domain-containing protein</fullName>
    </recommendedName>
</protein>
<dbReference type="AlphaFoldDB" id="A0A8H5C8M2"/>
<comment type="catalytic activity">
    <reaction evidence="1">
        <text>Random endo-hydrolysis of N-acetyl-beta-D-glucosaminide (1-&gt;4)-beta-linkages in chitin and chitodextrins.</text>
        <dbReference type="EC" id="3.2.1.14"/>
    </reaction>
</comment>
<keyword evidence="6" id="KW-0624">Polysaccharide degradation</keyword>
<dbReference type="Gene3D" id="3.20.20.80">
    <property type="entry name" value="Glycosidases"/>
    <property type="match status" value="1"/>
</dbReference>
<dbReference type="EMBL" id="JAACJK010000058">
    <property type="protein sequence ID" value="KAF5336571.1"/>
    <property type="molecule type" value="Genomic_DNA"/>
</dbReference>
<dbReference type="GO" id="GO:0008061">
    <property type="term" value="F:chitin binding"/>
    <property type="evidence" value="ECO:0007669"/>
    <property type="project" value="InterPro"/>
</dbReference>
<dbReference type="InterPro" id="IPR050314">
    <property type="entry name" value="Glycosyl_Hydrlase_18"/>
</dbReference>
<dbReference type="GO" id="GO:0005576">
    <property type="term" value="C:extracellular region"/>
    <property type="evidence" value="ECO:0007669"/>
    <property type="project" value="TreeGrafter"/>
</dbReference>
<proteinExistence type="inferred from homology"/>
<dbReference type="InterPro" id="IPR001579">
    <property type="entry name" value="Glyco_hydro_18_chit_AS"/>
</dbReference>